<dbReference type="AlphaFoldDB" id="A0A1I2CGI0"/>
<dbReference type="OrthoDB" id="5240629at2"/>
<comment type="subcellular location">
    <subcellularLocation>
        <location evidence="1">Cell envelope</location>
    </subcellularLocation>
</comment>
<dbReference type="InterPro" id="IPR039424">
    <property type="entry name" value="SBP_5"/>
</dbReference>
<dbReference type="Gene3D" id="3.40.190.10">
    <property type="entry name" value="Periplasmic binding protein-like II"/>
    <property type="match status" value="1"/>
</dbReference>
<sequence>MPGSRPRATLLAAGAAALSLSLTLAACSSDSADPSDSSAGKAAAPHAGGRLTFALGSDPICVDPHQAATNDAVYAARGLVDSLTDQDAATGRIAPWLATSWDIAKDASQFTFHLRAGATFSDGTPVDAAAVKANFDAVVKLGAKSIFGSGYLSGYRGTEVVDAHTARVTFDHPNAQFLQATSTTTLGLLSTGTLKRSAQSLCAGPLIGSGPFKLASYTPGKSVELVKRADYTGGSTLWKHSGPAYLDRITFKVVPESGIRTGSLESGQLDAVSGVAPQDEAGLKSQGAKLLSRSNPGVPVALSVNTSRPQAGDIAVRRALEVAIDRQEVVDTVLSPSYHPATSSLSSTTDGYQDNSKLLAHDTAAAGKILDAAGWQPGPGGIRTKNGVKLDLKVILAPNFGPNQSVLELVQQQVKKAGIGLTLKVLSIADYQVAQKSGDYDLSWGNGTRADPDILRTAFSSKLLNLSHIDDPRLQSLLDAQAATADPAKRAAIVAQAQRRVLEQGYQIPVFEMTSVYALGSKVHDITLGSSSQAQFHDAWLS</sequence>
<evidence type="ECO:0000256" key="1">
    <source>
        <dbReference type="ARBA" id="ARBA00004196"/>
    </source>
</evidence>
<comment type="similarity">
    <text evidence="2">Belongs to the bacterial solute-binding protein 5 family.</text>
</comment>
<evidence type="ECO:0000313" key="8">
    <source>
        <dbReference type="Proteomes" id="UP000199323"/>
    </source>
</evidence>
<feature type="signal peptide" evidence="5">
    <location>
        <begin position="1"/>
        <end position="25"/>
    </location>
</feature>
<organism evidence="7 8">
    <name type="scientific">Actinacidiphila alni</name>
    <dbReference type="NCBI Taxonomy" id="380248"/>
    <lineage>
        <taxon>Bacteria</taxon>
        <taxon>Bacillati</taxon>
        <taxon>Actinomycetota</taxon>
        <taxon>Actinomycetes</taxon>
        <taxon>Kitasatosporales</taxon>
        <taxon>Streptomycetaceae</taxon>
        <taxon>Actinacidiphila</taxon>
    </lineage>
</organism>
<evidence type="ECO:0000259" key="6">
    <source>
        <dbReference type="Pfam" id="PF00496"/>
    </source>
</evidence>
<dbReference type="Pfam" id="PF00496">
    <property type="entry name" value="SBP_bac_5"/>
    <property type="match status" value="1"/>
</dbReference>
<feature type="domain" description="Solute-binding protein family 5" evidence="6">
    <location>
        <begin position="93"/>
        <end position="453"/>
    </location>
</feature>
<evidence type="ECO:0000313" key="7">
    <source>
        <dbReference type="EMBL" id="SFE67457.1"/>
    </source>
</evidence>
<keyword evidence="3" id="KW-0813">Transport</keyword>
<evidence type="ECO:0000256" key="4">
    <source>
        <dbReference type="ARBA" id="ARBA00022729"/>
    </source>
</evidence>
<feature type="chain" id="PRO_5038706112" evidence="5">
    <location>
        <begin position="26"/>
        <end position="542"/>
    </location>
</feature>
<dbReference type="EMBL" id="FONG01000004">
    <property type="protein sequence ID" value="SFE67457.1"/>
    <property type="molecule type" value="Genomic_DNA"/>
</dbReference>
<dbReference type="PANTHER" id="PTHR30290">
    <property type="entry name" value="PERIPLASMIC BINDING COMPONENT OF ABC TRANSPORTER"/>
    <property type="match status" value="1"/>
</dbReference>
<evidence type="ECO:0000256" key="3">
    <source>
        <dbReference type="ARBA" id="ARBA00022448"/>
    </source>
</evidence>
<keyword evidence="8" id="KW-1185">Reference proteome</keyword>
<dbReference type="GO" id="GO:0030313">
    <property type="term" value="C:cell envelope"/>
    <property type="evidence" value="ECO:0007669"/>
    <property type="project" value="UniProtKB-SubCell"/>
</dbReference>
<dbReference type="GO" id="GO:0043190">
    <property type="term" value="C:ATP-binding cassette (ABC) transporter complex"/>
    <property type="evidence" value="ECO:0007669"/>
    <property type="project" value="InterPro"/>
</dbReference>
<reference evidence="7 8" key="1">
    <citation type="submission" date="2016-10" db="EMBL/GenBank/DDBJ databases">
        <authorList>
            <person name="de Groot N.N."/>
        </authorList>
    </citation>
    <scope>NUCLEOTIDE SEQUENCE [LARGE SCALE GENOMIC DNA]</scope>
    <source>
        <strain evidence="7 8">CGMCC 4.3510</strain>
    </source>
</reference>
<dbReference type="GO" id="GO:1904680">
    <property type="term" value="F:peptide transmembrane transporter activity"/>
    <property type="evidence" value="ECO:0007669"/>
    <property type="project" value="TreeGrafter"/>
</dbReference>
<dbReference type="InterPro" id="IPR000914">
    <property type="entry name" value="SBP_5_dom"/>
</dbReference>
<protein>
    <submittedName>
        <fullName evidence="7">Peptide/nickel transport system substrate-binding protein</fullName>
    </submittedName>
</protein>
<proteinExistence type="inferred from homology"/>
<dbReference type="GO" id="GO:0015833">
    <property type="term" value="P:peptide transport"/>
    <property type="evidence" value="ECO:0007669"/>
    <property type="project" value="TreeGrafter"/>
</dbReference>
<evidence type="ECO:0000256" key="5">
    <source>
        <dbReference type="SAM" id="SignalP"/>
    </source>
</evidence>
<dbReference type="CDD" id="cd08492">
    <property type="entry name" value="PBP2_NikA_DppA_OppA_like_15"/>
    <property type="match status" value="1"/>
</dbReference>
<gene>
    <name evidence="7" type="ORF">SAMN05216251_104322</name>
</gene>
<name>A0A1I2CGI0_9ACTN</name>
<dbReference type="STRING" id="380248.SAMN05216251_104322"/>
<dbReference type="Gene3D" id="3.10.105.10">
    <property type="entry name" value="Dipeptide-binding Protein, Domain 3"/>
    <property type="match status" value="1"/>
</dbReference>
<keyword evidence="4 5" id="KW-0732">Signal</keyword>
<dbReference type="GO" id="GO:0042597">
    <property type="term" value="C:periplasmic space"/>
    <property type="evidence" value="ECO:0007669"/>
    <property type="project" value="UniProtKB-ARBA"/>
</dbReference>
<dbReference type="SUPFAM" id="SSF53850">
    <property type="entry name" value="Periplasmic binding protein-like II"/>
    <property type="match status" value="1"/>
</dbReference>
<dbReference type="PROSITE" id="PS51257">
    <property type="entry name" value="PROKAR_LIPOPROTEIN"/>
    <property type="match status" value="1"/>
</dbReference>
<dbReference type="Proteomes" id="UP000199323">
    <property type="component" value="Unassembled WGS sequence"/>
</dbReference>
<dbReference type="RefSeq" id="WP_093712979.1">
    <property type="nucleotide sequence ID" value="NZ_FONG01000004.1"/>
</dbReference>
<evidence type="ECO:0000256" key="2">
    <source>
        <dbReference type="ARBA" id="ARBA00005695"/>
    </source>
</evidence>
<dbReference type="PANTHER" id="PTHR30290:SF10">
    <property type="entry name" value="PERIPLASMIC OLIGOPEPTIDE-BINDING PROTEIN-RELATED"/>
    <property type="match status" value="1"/>
</dbReference>
<dbReference type="InterPro" id="IPR030678">
    <property type="entry name" value="Peptide/Ni-bd"/>
</dbReference>
<accession>A0A1I2CGI0</accession>
<dbReference type="PIRSF" id="PIRSF002741">
    <property type="entry name" value="MppA"/>
    <property type="match status" value="1"/>
</dbReference>